<proteinExistence type="inferred from homology"/>
<comment type="similarity">
    <text evidence="1">Belongs to the LysR transcriptional regulatory family.</text>
</comment>
<sequence>MASLQQLRAFLTVAETGSFVAASGRIGLSQPALSLSIKALEEEVGGRLLDRSSRRVALTSEGRQFRPVAARLVEDWHAAFDDIRSLFRMERGRVSLAVLPSVAVGLLPRVAPDFTARYPNVDIEVFDVIAERVAELVRSGRVDFGCSVEPRERAGLAFEPLLHERFLVVHRPDHPLAAAGRATAADLAGHPFIALSRASSVRRAVDAALEPSGRRIRPLFEVEQISTAAILIASGQGLTAVPASCMALMRPHGLVGTPLVEPEVDRVVGLLRREGASLSVAAATLAARFRAAFAAVGQGGEAGGEAGEGAGDGAEASDIR</sequence>
<dbReference type="PRINTS" id="PR00039">
    <property type="entry name" value="HTHLYSR"/>
</dbReference>
<dbReference type="InterPro" id="IPR000847">
    <property type="entry name" value="LysR_HTH_N"/>
</dbReference>
<feature type="compositionally biased region" description="Gly residues" evidence="5">
    <location>
        <begin position="301"/>
        <end position="312"/>
    </location>
</feature>
<dbReference type="AlphaFoldDB" id="A0A1Y6BQ51"/>
<dbReference type="Pfam" id="PF00126">
    <property type="entry name" value="HTH_1"/>
    <property type="match status" value="1"/>
</dbReference>
<dbReference type="EMBL" id="FWZX01000005">
    <property type="protein sequence ID" value="SMF14674.1"/>
    <property type="molecule type" value="Genomic_DNA"/>
</dbReference>
<evidence type="ECO:0000256" key="2">
    <source>
        <dbReference type="ARBA" id="ARBA00023015"/>
    </source>
</evidence>
<keyword evidence="4" id="KW-0804">Transcription</keyword>
<dbReference type="GO" id="GO:0003677">
    <property type="term" value="F:DNA binding"/>
    <property type="evidence" value="ECO:0007669"/>
    <property type="project" value="UniProtKB-KW"/>
</dbReference>
<evidence type="ECO:0000313" key="7">
    <source>
        <dbReference type="EMBL" id="SMF14674.1"/>
    </source>
</evidence>
<dbReference type="InterPro" id="IPR005119">
    <property type="entry name" value="LysR_subst-bd"/>
</dbReference>
<name>A0A1Y6BQ51_9PROT</name>
<gene>
    <name evidence="7" type="ORF">SAMN05428998_105287</name>
</gene>
<dbReference type="InterPro" id="IPR036390">
    <property type="entry name" value="WH_DNA-bd_sf"/>
</dbReference>
<dbReference type="InterPro" id="IPR036388">
    <property type="entry name" value="WH-like_DNA-bd_sf"/>
</dbReference>
<keyword evidence="2" id="KW-0805">Transcription regulation</keyword>
<dbReference type="Gene3D" id="1.10.10.10">
    <property type="entry name" value="Winged helix-like DNA-binding domain superfamily/Winged helix DNA-binding domain"/>
    <property type="match status" value="1"/>
</dbReference>
<dbReference type="PANTHER" id="PTHR30419">
    <property type="entry name" value="HTH-TYPE TRANSCRIPTIONAL REGULATOR YBHD"/>
    <property type="match status" value="1"/>
</dbReference>
<evidence type="ECO:0000256" key="3">
    <source>
        <dbReference type="ARBA" id="ARBA00023125"/>
    </source>
</evidence>
<accession>A0A1Y6BQ51</accession>
<dbReference type="GO" id="GO:0005829">
    <property type="term" value="C:cytosol"/>
    <property type="evidence" value="ECO:0007669"/>
    <property type="project" value="TreeGrafter"/>
</dbReference>
<evidence type="ECO:0000256" key="4">
    <source>
        <dbReference type="ARBA" id="ARBA00023163"/>
    </source>
</evidence>
<evidence type="ECO:0000256" key="5">
    <source>
        <dbReference type="SAM" id="MobiDB-lite"/>
    </source>
</evidence>
<dbReference type="FunFam" id="1.10.10.10:FF:000001">
    <property type="entry name" value="LysR family transcriptional regulator"/>
    <property type="match status" value="1"/>
</dbReference>
<dbReference type="RefSeq" id="WP_085122380.1">
    <property type="nucleotide sequence ID" value="NZ_FWZX01000005.1"/>
</dbReference>
<keyword evidence="8" id="KW-1185">Reference proteome</keyword>
<dbReference type="Pfam" id="PF03466">
    <property type="entry name" value="LysR_substrate"/>
    <property type="match status" value="1"/>
</dbReference>
<protein>
    <submittedName>
        <fullName evidence="7">Transcriptional regulator, LysR family</fullName>
    </submittedName>
</protein>
<organism evidence="7 8">
    <name type="scientific">Tistlia consotensis USBA 355</name>
    <dbReference type="NCBI Taxonomy" id="560819"/>
    <lineage>
        <taxon>Bacteria</taxon>
        <taxon>Pseudomonadati</taxon>
        <taxon>Pseudomonadota</taxon>
        <taxon>Alphaproteobacteria</taxon>
        <taxon>Rhodospirillales</taxon>
        <taxon>Rhodovibrionaceae</taxon>
        <taxon>Tistlia</taxon>
    </lineage>
</organism>
<dbReference type="InterPro" id="IPR050950">
    <property type="entry name" value="HTH-type_LysR_regulators"/>
</dbReference>
<dbReference type="PANTHER" id="PTHR30419:SF30">
    <property type="entry name" value="LYSR FAMILY TRANSCRIPTIONAL REGULATOR"/>
    <property type="match status" value="1"/>
</dbReference>
<dbReference type="Proteomes" id="UP000192917">
    <property type="component" value="Unassembled WGS sequence"/>
</dbReference>
<dbReference type="GO" id="GO:0003700">
    <property type="term" value="F:DNA-binding transcription factor activity"/>
    <property type="evidence" value="ECO:0007669"/>
    <property type="project" value="InterPro"/>
</dbReference>
<dbReference type="STRING" id="560819.SAMN05428998_105287"/>
<evidence type="ECO:0000313" key="8">
    <source>
        <dbReference type="Proteomes" id="UP000192917"/>
    </source>
</evidence>
<reference evidence="7 8" key="1">
    <citation type="submission" date="2017-04" db="EMBL/GenBank/DDBJ databases">
        <authorList>
            <person name="Afonso C.L."/>
            <person name="Miller P.J."/>
            <person name="Scott M.A."/>
            <person name="Spackman E."/>
            <person name="Goraichik I."/>
            <person name="Dimitrov K.M."/>
            <person name="Suarez D.L."/>
            <person name="Swayne D.E."/>
        </authorList>
    </citation>
    <scope>NUCLEOTIDE SEQUENCE [LARGE SCALE GENOMIC DNA]</scope>
    <source>
        <strain evidence="7 8">USBA 355</strain>
    </source>
</reference>
<dbReference type="SUPFAM" id="SSF46785">
    <property type="entry name" value="Winged helix' DNA-binding domain"/>
    <property type="match status" value="1"/>
</dbReference>
<dbReference type="Gene3D" id="3.40.190.290">
    <property type="match status" value="1"/>
</dbReference>
<keyword evidence="3" id="KW-0238">DNA-binding</keyword>
<evidence type="ECO:0000256" key="1">
    <source>
        <dbReference type="ARBA" id="ARBA00009437"/>
    </source>
</evidence>
<feature type="region of interest" description="Disordered" evidence="5">
    <location>
        <begin position="301"/>
        <end position="320"/>
    </location>
</feature>
<evidence type="ECO:0000259" key="6">
    <source>
        <dbReference type="PROSITE" id="PS50931"/>
    </source>
</evidence>
<dbReference type="PROSITE" id="PS50931">
    <property type="entry name" value="HTH_LYSR"/>
    <property type="match status" value="1"/>
</dbReference>
<dbReference type="SUPFAM" id="SSF53850">
    <property type="entry name" value="Periplasmic binding protein-like II"/>
    <property type="match status" value="1"/>
</dbReference>
<feature type="domain" description="HTH lysR-type" evidence="6">
    <location>
        <begin position="1"/>
        <end position="59"/>
    </location>
</feature>
<dbReference type="CDD" id="cd08440">
    <property type="entry name" value="PBP2_LTTR_like_4"/>
    <property type="match status" value="1"/>
</dbReference>